<dbReference type="InterPro" id="IPR034204">
    <property type="entry name" value="PfSUB1-like_cat_dom"/>
</dbReference>
<dbReference type="InterPro" id="IPR022398">
    <property type="entry name" value="Peptidase_S8_His-AS"/>
</dbReference>
<dbReference type="InterPro" id="IPR000209">
    <property type="entry name" value="Peptidase_S8/S53_dom"/>
</dbReference>
<dbReference type="InterPro" id="IPR035914">
    <property type="entry name" value="Sperma_CUB_dom_sf"/>
</dbReference>
<dbReference type="InterPro" id="IPR036852">
    <property type="entry name" value="Peptidase_S8/S53_dom_sf"/>
</dbReference>
<dbReference type="Gene3D" id="2.60.120.290">
    <property type="entry name" value="Spermadhesin, CUB domain"/>
    <property type="match status" value="1"/>
</dbReference>
<dbReference type="PROSITE" id="PS00136">
    <property type="entry name" value="SUBTILASE_ASP"/>
    <property type="match status" value="1"/>
</dbReference>
<reference evidence="12" key="1">
    <citation type="submission" date="2022-03" db="EMBL/GenBank/DDBJ databases">
        <title>Genome Identification and Characterization of new species Bdellovibrio reynosense LBG001 sp. nov. from a Mexico soil sample.</title>
        <authorList>
            <person name="Camilli A."/>
            <person name="Ajao Y."/>
            <person name="Guo X."/>
        </authorList>
    </citation>
    <scope>NUCLEOTIDE SEQUENCE</scope>
    <source>
        <strain evidence="12">LBG001</strain>
    </source>
</reference>
<keyword evidence="3 6" id="KW-0378">Hydrolase</keyword>
<dbReference type="InterPro" id="IPR015500">
    <property type="entry name" value="Peptidase_S8_subtilisin-rel"/>
</dbReference>
<dbReference type="InterPro" id="IPR000859">
    <property type="entry name" value="CUB_dom"/>
</dbReference>
<dbReference type="Gene3D" id="3.40.50.200">
    <property type="entry name" value="Peptidase S8/S53 domain"/>
    <property type="match status" value="1"/>
</dbReference>
<keyword evidence="5" id="KW-1015">Disulfide bond</keyword>
<feature type="domain" description="Peptidase S8/S53" evidence="9">
    <location>
        <begin position="147"/>
        <end position="413"/>
    </location>
</feature>
<gene>
    <name evidence="12" type="ORF">MNR06_11755</name>
</gene>
<evidence type="ECO:0000313" key="12">
    <source>
        <dbReference type="EMBL" id="UOF00372.1"/>
    </source>
</evidence>
<dbReference type="SUPFAM" id="SSF52743">
    <property type="entry name" value="Subtilisin-like"/>
    <property type="match status" value="1"/>
</dbReference>
<dbReference type="InterPro" id="IPR051048">
    <property type="entry name" value="Peptidase_S8/S53_subtilisin"/>
</dbReference>
<feature type="active site" description="Charge relay system" evidence="6">
    <location>
        <position position="374"/>
    </location>
</feature>
<dbReference type="PANTHER" id="PTHR43399:SF4">
    <property type="entry name" value="CELL WALL-ASSOCIATED PROTEASE"/>
    <property type="match status" value="1"/>
</dbReference>
<evidence type="ECO:0000256" key="1">
    <source>
        <dbReference type="ARBA" id="ARBA00011073"/>
    </source>
</evidence>
<dbReference type="PROSITE" id="PS51892">
    <property type="entry name" value="SUBTILASE"/>
    <property type="match status" value="1"/>
</dbReference>
<dbReference type="PRINTS" id="PR00723">
    <property type="entry name" value="SUBTILISIN"/>
</dbReference>
<feature type="domain" description="Fervidolysin-like N-terminal prodomain" evidence="11">
    <location>
        <begin position="20"/>
        <end position="95"/>
    </location>
</feature>
<keyword evidence="13" id="KW-1185">Reference proteome</keyword>
<feature type="active site" description="Charge relay system" evidence="6">
    <location>
        <position position="214"/>
    </location>
</feature>
<dbReference type="PANTHER" id="PTHR43399">
    <property type="entry name" value="SUBTILISIN-RELATED"/>
    <property type="match status" value="1"/>
</dbReference>
<dbReference type="SUPFAM" id="SSF49854">
    <property type="entry name" value="Spermadhesin, CUB domain"/>
    <property type="match status" value="1"/>
</dbReference>
<evidence type="ECO:0000256" key="2">
    <source>
        <dbReference type="ARBA" id="ARBA00022670"/>
    </source>
</evidence>
<evidence type="ECO:0000256" key="6">
    <source>
        <dbReference type="PROSITE-ProRule" id="PRU01240"/>
    </source>
</evidence>
<evidence type="ECO:0000259" key="11">
    <source>
        <dbReference type="Pfam" id="PF22148"/>
    </source>
</evidence>
<protein>
    <submittedName>
        <fullName evidence="12">S8 family serine peptidase</fullName>
    </submittedName>
</protein>
<keyword evidence="2 6" id="KW-0645">Protease</keyword>
<dbReference type="PROSITE" id="PS00138">
    <property type="entry name" value="SUBTILASE_SER"/>
    <property type="match status" value="1"/>
</dbReference>
<dbReference type="Pfam" id="PF00082">
    <property type="entry name" value="Peptidase_S8"/>
    <property type="match status" value="1"/>
</dbReference>
<dbReference type="EMBL" id="CP093442">
    <property type="protein sequence ID" value="UOF00372.1"/>
    <property type="molecule type" value="Genomic_DNA"/>
</dbReference>
<evidence type="ECO:0000256" key="5">
    <source>
        <dbReference type="ARBA" id="ARBA00023157"/>
    </source>
</evidence>
<evidence type="ECO:0000313" key="13">
    <source>
        <dbReference type="Proteomes" id="UP000830116"/>
    </source>
</evidence>
<keyword evidence="8" id="KW-0732">Signal</keyword>
<evidence type="ECO:0000259" key="10">
    <source>
        <dbReference type="Pfam" id="PF00431"/>
    </source>
</evidence>
<feature type="signal peptide" evidence="8">
    <location>
        <begin position="1"/>
        <end position="21"/>
    </location>
</feature>
<proteinExistence type="inferred from homology"/>
<dbReference type="InterPro" id="IPR023828">
    <property type="entry name" value="Peptidase_S8_Ser-AS"/>
</dbReference>
<dbReference type="PROSITE" id="PS00137">
    <property type="entry name" value="SUBTILASE_HIS"/>
    <property type="match status" value="1"/>
</dbReference>
<dbReference type="Pfam" id="PF22148">
    <property type="entry name" value="Fervidolysin_NPro-like"/>
    <property type="match status" value="1"/>
</dbReference>
<dbReference type="Proteomes" id="UP000830116">
    <property type="component" value="Chromosome"/>
</dbReference>
<dbReference type="CDD" id="cd00041">
    <property type="entry name" value="CUB"/>
    <property type="match status" value="1"/>
</dbReference>
<evidence type="ECO:0000256" key="4">
    <source>
        <dbReference type="ARBA" id="ARBA00022825"/>
    </source>
</evidence>
<evidence type="ECO:0000256" key="7">
    <source>
        <dbReference type="RuleBase" id="RU003355"/>
    </source>
</evidence>
<evidence type="ECO:0000256" key="8">
    <source>
        <dbReference type="SAM" id="SignalP"/>
    </source>
</evidence>
<organism evidence="12 13">
    <name type="scientific">Bdellovibrio reynosensis</name>
    <dbReference type="NCBI Taxonomy" id="2835041"/>
    <lineage>
        <taxon>Bacteria</taxon>
        <taxon>Pseudomonadati</taxon>
        <taxon>Bdellovibrionota</taxon>
        <taxon>Bdellovibrionia</taxon>
        <taxon>Bdellovibrionales</taxon>
        <taxon>Pseudobdellovibrionaceae</taxon>
        <taxon>Bdellovibrio</taxon>
    </lineage>
</organism>
<name>A0ABY4C5Z8_9BACT</name>
<dbReference type="CDD" id="cd07473">
    <property type="entry name" value="Peptidases_S8_Subtilisin_like"/>
    <property type="match status" value="1"/>
</dbReference>
<dbReference type="InterPro" id="IPR023827">
    <property type="entry name" value="Peptidase_S8_Asp-AS"/>
</dbReference>
<evidence type="ECO:0000256" key="3">
    <source>
        <dbReference type="ARBA" id="ARBA00022801"/>
    </source>
</evidence>
<keyword evidence="4 6" id="KW-0720">Serine protease</keyword>
<feature type="domain" description="CUB" evidence="10">
    <location>
        <begin position="451"/>
        <end position="534"/>
    </location>
</feature>
<feature type="active site" description="Charge relay system" evidence="6">
    <location>
        <position position="155"/>
    </location>
</feature>
<dbReference type="RefSeq" id="WP_243536255.1">
    <property type="nucleotide sequence ID" value="NZ_CP093442.1"/>
</dbReference>
<accession>A0ABY4C5Z8</accession>
<evidence type="ECO:0000259" key="9">
    <source>
        <dbReference type="Pfam" id="PF00082"/>
    </source>
</evidence>
<dbReference type="InterPro" id="IPR054399">
    <property type="entry name" value="Fervidolysin-like_N_prodom"/>
</dbReference>
<sequence length="540" mass="59426">MKKSFLFLLFLIFQFPILSQAGKIKTVPGEFVVKLKPQLSVHSPRHEIEARLKSTVISTIPEQNIVVIRRPVFELQEEVVKILSENPWVDIAEPNYIYKASRIPNDPMLGLLWGLRNIGQSDIDRNPGVRDMDIDAEKAWDITTGSKKILVAIIDSGVEYTHPDLVENIWVNEKEENGKEGVDDDNNGIIDDIHGANFVKADKPTGDPLDDYGHGTHVAGTLGAIGDDAMGIVGVAWHVTMLPVKFLDEEGEGTLDAAIKAINYANKMGAKILSNSWGGGGYSANLKLAIEESHKANALFVASAGNDENDNDKTPSYPANYEVANVISVAAITNKGQLADFSNYGRYTVDVAAPGVNIYSSYLYGDYTSMSGTSMAVPHVSGIAALMWSDKPDLLNTRVRSRIMATSKRVGNLKIRRGIANAYYALTNTEWPDPADPANWSKVNLKFSTAHPYAANTRQEFIVDIPQAKRISLYFSLFNTEADFDKVELFDQNGTKVTEIFGRNNGLYTAPIEGHTVKVVFTSDGSVNRYGFDLTKAAWQ</sequence>
<feature type="chain" id="PRO_5045700172" evidence="8">
    <location>
        <begin position="22"/>
        <end position="540"/>
    </location>
</feature>
<comment type="similarity">
    <text evidence="1 6 7">Belongs to the peptidase S8 family.</text>
</comment>
<dbReference type="Pfam" id="PF00431">
    <property type="entry name" value="CUB"/>
    <property type="match status" value="1"/>
</dbReference>